<name>A0A4C2A651_EUMVA</name>
<dbReference type="Proteomes" id="UP000299102">
    <property type="component" value="Unassembled WGS sequence"/>
</dbReference>
<dbReference type="Gene3D" id="3.30.420.10">
    <property type="entry name" value="Ribonuclease H-like superfamily/Ribonuclease H"/>
    <property type="match status" value="1"/>
</dbReference>
<reference evidence="2 3" key="1">
    <citation type="journal article" date="2019" name="Commun. Biol.">
        <title>The bagworm genome reveals a unique fibroin gene that provides high tensile strength.</title>
        <authorList>
            <person name="Kono N."/>
            <person name="Nakamura H."/>
            <person name="Ohtoshi R."/>
            <person name="Tomita M."/>
            <person name="Numata K."/>
            <person name="Arakawa K."/>
        </authorList>
    </citation>
    <scope>NUCLEOTIDE SEQUENCE [LARGE SCALE GENOMIC DNA]</scope>
</reference>
<comment type="caution">
    <text evidence="2">The sequence shown here is derived from an EMBL/GenBank/DDBJ whole genome shotgun (WGS) entry which is preliminary data.</text>
</comment>
<accession>A0A4C2A651</accession>
<dbReference type="STRING" id="151549.A0A4C2A651"/>
<dbReference type="InterPro" id="IPR036397">
    <property type="entry name" value="RNaseH_sf"/>
</dbReference>
<evidence type="ECO:0000259" key="1">
    <source>
        <dbReference type="Pfam" id="PF18701"/>
    </source>
</evidence>
<feature type="domain" description="DUF5641" evidence="1">
    <location>
        <begin position="99"/>
        <end position="173"/>
    </location>
</feature>
<dbReference type="PANTHER" id="PTHR47331">
    <property type="entry name" value="PHD-TYPE DOMAIN-CONTAINING PROTEIN"/>
    <property type="match status" value="1"/>
</dbReference>
<keyword evidence="3" id="KW-1185">Reference proteome</keyword>
<evidence type="ECO:0000313" key="2">
    <source>
        <dbReference type="EMBL" id="GBP95660.1"/>
    </source>
</evidence>
<dbReference type="GO" id="GO:0003676">
    <property type="term" value="F:nucleic acid binding"/>
    <property type="evidence" value="ECO:0007669"/>
    <property type="project" value="InterPro"/>
</dbReference>
<dbReference type="InterPro" id="IPR040676">
    <property type="entry name" value="DUF5641"/>
</dbReference>
<dbReference type="Pfam" id="PF18701">
    <property type="entry name" value="DUF5641"/>
    <property type="match status" value="1"/>
</dbReference>
<sequence>MGDLPIARLQPGKCFESVGIDFDGPFTVKDSRRRNARTYKAHLCLFVCLTTKAVHLEAVTELSSEAFLAALDRLVARLGRLLVALPEDTWDEASPHPRTRWQMLQKLNQCFWRTWQRDYLHTLQQKTKWLKPTPNIKLNDVVIIVEPNLPASQWILAIVEELHPGKDNVVRVDQFLEKITQEGSVIPNRKNLDDPIVKILEKLIEIQQNKEKESMKKIAARGTQTASVTLAAVTAQKVVGEYGKIRIGWVNCRIRTVLRPVRCYKCEHFGHRVV</sequence>
<dbReference type="EMBL" id="BGZK01002665">
    <property type="protein sequence ID" value="GBP95660.1"/>
    <property type="molecule type" value="Genomic_DNA"/>
</dbReference>
<dbReference type="AlphaFoldDB" id="A0A4C2A651"/>
<organism evidence="2 3">
    <name type="scientific">Eumeta variegata</name>
    <name type="common">Bagworm moth</name>
    <name type="synonym">Eumeta japonica</name>
    <dbReference type="NCBI Taxonomy" id="151549"/>
    <lineage>
        <taxon>Eukaryota</taxon>
        <taxon>Metazoa</taxon>
        <taxon>Ecdysozoa</taxon>
        <taxon>Arthropoda</taxon>
        <taxon>Hexapoda</taxon>
        <taxon>Insecta</taxon>
        <taxon>Pterygota</taxon>
        <taxon>Neoptera</taxon>
        <taxon>Endopterygota</taxon>
        <taxon>Lepidoptera</taxon>
        <taxon>Glossata</taxon>
        <taxon>Ditrysia</taxon>
        <taxon>Tineoidea</taxon>
        <taxon>Psychidae</taxon>
        <taxon>Oiketicinae</taxon>
        <taxon>Eumeta</taxon>
    </lineage>
</organism>
<evidence type="ECO:0000313" key="3">
    <source>
        <dbReference type="Proteomes" id="UP000299102"/>
    </source>
</evidence>
<dbReference type="OrthoDB" id="5984724at2759"/>
<protein>
    <recommendedName>
        <fullName evidence="1">DUF5641 domain-containing protein</fullName>
    </recommendedName>
</protein>
<proteinExistence type="predicted"/>
<dbReference type="PANTHER" id="PTHR47331:SF5">
    <property type="entry name" value="RIBONUCLEASE H"/>
    <property type="match status" value="1"/>
</dbReference>
<gene>
    <name evidence="2" type="ORF">EVAR_67866_1</name>
</gene>